<name>U6MBC3_EIMMA</name>
<reference evidence="3" key="1">
    <citation type="submission" date="2013-10" db="EMBL/GenBank/DDBJ databases">
        <title>Genomic analysis of the causative agents of coccidiosis in chickens.</title>
        <authorList>
            <person name="Reid A.J."/>
            <person name="Blake D."/>
            <person name="Billington K."/>
            <person name="Browne H."/>
            <person name="Dunn M."/>
            <person name="Hung S."/>
            <person name="Kawahara F."/>
            <person name="Miranda-Saavedra D."/>
            <person name="Mourier T."/>
            <person name="Nagra H."/>
            <person name="Otto T.D."/>
            <person name="Rawlings N."/>
            <person name="Sanchez A."/>
            <person name="Sanders M."/>
            <person name="Subramaniam C."/>
            <person name="Tay Y."/>
            <person name="Dear P."/>
            <person name="Doerig C."/>
            <person name="Gruber A."/>
            <person name="Parkinson J."/>
            <person name="Shirley M."/>
            <person name="Wan K.L."/>
            <person name="Berriman M."/>
            <person name="Tomley F."/>
            <person name="Pain A."/>
        </authorList>
    </citation>
    <scope>NUCLEOTIDE SEQUENCE [LARGE SCALE GENOMIC DNA]</scope>
    <source>
        <strain evidence="3">Weybridge</strain>
    </source>
</reference>
<evidence type="ECO:0000256" key="2">
    <source>
        <dbReference type="SAM" id="Phobius"/>
    </source>
</evidence>
<dbReference type="RefSeq" id="XP_013335613.1">
    <property type="nucleotide sequence ID" value="XM_013480159.1"/>
</dbReference>
<feature type="transmembrane region" description="Helical" evidence="2">
    <location>
        <begin position="174"/>
        <end position="192"/>
    </location>
</feature>
<evidence type="ECO:0000313" key="3">
    <source>
        <dbReference type="EMBL" id="CDJ58965.1"/>
    </source>
</evidence>
<dbReference type="VEuPathDB" id="ToxoDB:EMWEY_00054830"/>
<dbReference type="GeneID" id="25339469"/>
<evidence type="ECO:0000313" key="4">
    <source>
        <dbReference type="Proteomes" id="UP000030763"/>
    </source>
</evidence>
<feature type="transmembrane region" description="Helical" evidence="2">
    <location>
        <begin position="335"/>
        <end position="358"/>
    </location>
</feature>
<dbReference type="OMA" id="LLPMDWP"/>
<keyword evidence="2" id="KW-1133">Transmembrane helix</keyword>
<organism evidence="3 4">
    <name type="scientific">Eimeria maxima</name>
    <name type="common">Coccidian parasite</name>
    <dbReference type="NCBI Taxonomy" id="5804"/>
    <lineage>
        <taxon>Eukaryota</taxon>
        <taxon>Sar</taxon>
        <taxon>Alveolata</taxon>
        <taxon>Apicomplexa</taxon>
        <taxon>Conoidasida</taxon>
        <taxon>Coccidia</taxon>
        <taxon>Eucoccidiorida</taxon>
        <taxon>Eimeriorina</taxon>
        <taxon>Eimeriidae</taxon>
        <taxon>Eimeria</taxon>
    </lineage>
</organism>
<dbReference type="EMBL" id="HG719991">
    <property type="protein sequence ID" value="CDJ58965.1"/>
    <property type="molecule type" value="Genomic_DNA"/>
</dbReference>
<accession>U6MBC3</accession>
<feature type="transmembrane region" description="Helical" evidence="2">
    <location>
        <begin position="81"/>
        <end position="107"/>
    </location>
</feature>
<protein>
    <submittedName>
        <fullName evidence="3">Uncharacterized protein</fullName>
    </submittedName>
</protein>
<feature type="region of interest" description="Disordered" evidence="1">
    <location>
        <begin position="236"/>
        <end position="260"/>
    </location>
</feature>
<keyword evidence="2" id="KW-0812">Transmembrane</keyword>
<feature type="compositionally biased region" description="Polar residues" evidence="1">
    <location>
        <begin position="466"/>
        <end position="479"/>
    </location>
</feature>
<feature type="region of interest" description="Disordered" evidence="1">
    <location>
        <begin position="436"/>
        <end position="487"/>
    </location>
</feature>
<proteinExistence type="predicted"/>
<gene>
    <name evidence="3" type="ORF">EMWEY_00054830</name>
</gene>
<keyword evidence="4" id="KW-1185">Reference proteome</keyword>
<feature type="transmembrane region" description="Helical" evidence="2">
    <location>
        <begin position="142"/>
        <end position="162"/>
    </location>
</feature>
<dbReference type="OrthoDB" id="345631at2759"/>
<feature type="compositionally biased region" description="Low complexity" evidence="1">
    <location>
        <begin position="246"/>
        <end position="260"/>
    </location>
</feature>
<dbReference type="Proteomes" id="UP000030763">
    <property type="component" value="Unassembled WGS sequence"/>
</dbReference>
<keyword evidence="2" id="KW-0472">Membrane</keyword>
<reference evidence="3" key="2">
    <citation type="submission" date="2013-10" db="EMBL/GenBank/DDBJ databases">
        <authorList>
            <person name="Aslett M."/>
        </authorList>
    </citation>
    <scope>NUCLEOTIDE SEQUENCE [LARGE SCALE GENOMIC DNA]</scope>
    <source>
        <strain evidence="3">Weybridge</strain>
    </source>
</reference>
<feature type="transmembrane region" description="Helical" evidence="2">
    <location>
        <begin position="378"/>
        <end position="400"/>
    </location>
</feature>
<evidence type="ECO:0000256" key="1">
    <source>
        <dbReference type="SAM" id="MobiDB-lite"/>
    </source>
</evidence>
<dbReference type="AlphaFoldDB" id="U6MBC3"/>
<feature type="transmembrane region" description="Helical" evidence="2">
    <location>
        <begin position="295"/>
        <end position="314"/>
    </location>
</feature>
<sequence length="487" mass="52604">MQANQNSSATLTSDKELVGVNGRVWAWTRSASSSPFIEHLALAGIDLLVALLNLILLVNLRPPWFQEANEDVRGEEVQRRLSLAYVATSAIVTGFLGIILKAVVIGWCVRKTVFRVPRTGVPVTMRLCGYELPADCLGGYSISLKAVGCVSAVWVLLGAAFFQMMGAALEDVFSSVLLGVIFAALGSVTPYFNALAEACRSSRWRCNSTENMPKKMAPVSAEAAVERRESERAAAAAATEAREATSAETSSATRGAATAAPPAGSSVLAIRSLWESEYGEALPVWFCKVTSLVDIFIRLLDFICCPSVLLLFFLQRIMALRRGWGAGPSPAIGPQGLACLLVYLSSAPLFISCAAGLISCLLLPMDWPTVYILFPAPVLASVSLVYPFSCLIAFSSWLFLPFCYDVTPRYGEASPFLQEMLLRSFCHSEDGFVNQTEYPPPQPPQSRRRSRQDADVALQTREEAQTPATGSPKRTSETAGTEAYAGP</sequence>
<feature type="transmembrane region" description="Helical" evidence="2">
    <location>
        <begin position="40"/>
        <end position="60"/>
    </location>
</feature>